<comment type="caution">
    <text evidence="7">The sequence shown here is derived from an EMBL/GenBank/DDBJ whole genome shotgun (WGS) entry which is preliminary data.</text>
</comment>
<dbReference type="Proteomes" id="UP000823633">
    <property type="component" value="Unassembled WGS sequence"/>
</dbReference>
<dbReference type="EC" id="1.17.4.1" evidence="2"/>
<dbReference type="InterPro" id="IPR024434">
    <property type="entry name" value="TSCPD_dom"/>
</dbReference>
<reference evidence="7" key="2">
    <citation type="journal article" date="2021" name="PeerJ">
        <title>Extensive microbial diversity within the chicken gut microbiome revealed by metagenomics and culture.</title>
        <authorList>
            <person name="Gilroy R."/>
            <person name="Ravi A."/>
            <person name="Getino M."/>
            <person name="Pursley I."/>
            <person name="Horton D.L."/>
            <person name="Alikhan N.F."/>
            <person name="Baker D."/>
            <person name="Gharbi K."/>
            <person name="Hall N."/>
            <person name="Watson M."/>
            <person name="Adriaenssens E.M."/>
            <person name="Foster-Nyarko E."/>
            <person name="Jarju S."/>
            <person name="Secka A."/>
            <person name="Antonio M."/>
            <person name="Oren A."/>
            <person name="Chaudhuri R.R."/>
            <person name="La Ragione R."/>
            <person name="Hildebrand F."/>
            <person name="Pallen M.J."/>
        </authorList>
    </citation>
    <scope>NUCLEOTIDE SEQUENCE</scope>
    <source>
        <strain evidence="7">11167</strain>
    </source>
</reference>
<accession>A0A9D9E879</accession>
<feature type="domain" description="TSCPD" evidence="6">
    <location>
        <begin position="6"/>
        <end position="81"/>
    </location>
</feature>
<evidence type="ECO:0000259" key="6">
    <source>
        <dbReference type="Pfam" id="PF12637"/>
    </source>
</evidence>
<comment type="catalytic activity">
    <reaction evidence="5">
        <text>a 2'-deoxyribonucleoside 5'-diphosphate + [thioredoxin]-disulfide + H2O = a ribonucleoside 5'-diphosphate + [thioredoxin]-dithiol</text>
        <dbReference type="Rhea" id="RHEA:23252"/>
        <dbReference type="Rhea" id="RHEA-COMP:10698"/>
        <dbReference type="Rhea" id="RHEA-COMP:10700"/>
        <dbReference type="ChEBI" id="CHEBI:15377"/>
        <dbReference type="ChEBI" id="CHEBI:29950"/>
        <dbReference type="ChEBI" id="CHEBI:50058"/>
        <dbReference type="ChEBI" id="CHEBI:57930"/>
        <dbReference type="ChEBI" id="CHEBI:73316"/>
        <dbReference type="EC" id="1.17.4.1"/>
    </reaction>
</comment>
<keyword evidence="4" id="KW-0547">Nucleotide-binding</keyword>
<evidence type="ECO:0000256" key="5">
    <source>
        <dbReference type="ARBA" id="ARBA00047754"/>
    </source>
</evidence>
<name>A0A9D9E879_9SPIR</name>
<organism evidence="7 8">
    <name type="scientific">Candidatus Aphodenecus pullistercoris</name>
    <dbReference type="NCBI Taxonomy" id="2840669"/>
    <lineage>
        <taxon>Bacteria</taxon>
        <taxon>Pseudomonadati</taxon>
        <taxon>Spirochaetota</taxon>
        <taxon>Spirochaetia</taxon>
        <taxon>Spirochaetales</taxon>
        <taxon>Candidatus Aphodenecus</taxon>
    </lineage>
</organism>
<evidence type="ECO:0000256" key="4">
    <source>
        <dbReference type="ARBA" id="ARBA00022741"/>
    </source>
</evidence>
<comment type="similarity">
    <text evidence="1">Belongs to the ribonucleoside diphosphate reductase class-2 family.</text>
</comment>
<evidence type="ECO:0000313" key="8">
    <source>
        <dbReference type="Proteomes" id="UP000823633"/>
    </source>
</evidence>
<reference evidence="7" key="1">
    <citation type="submission" date="2020-10" db="EMBL/GenBank/DDBJ databases">
        <authorList>
            <person name="Gilroy R."/>
        </authorList>
    </citation>
    <scope>NUCLEOTIDE SEQUENCE</scope>
    <source>
        <strain evidence="7">11167</strain>
    </source>
</reference>
<evidence type="ECO:0000256" key="2">
    <source>
        <dbReference type="ARBA" id="ARBA00012274"/>
    </source>
</evidence>
<evidence type="ECO:0000256" key="3">
    <source>
        <dbReference type="ARBA" id="ARBA00022634"/>
    </source>
</evidence>
<sequence length="85" mass="9059">MKHCTYTTHGTCSRQIDFDLDDEGKLHNVSFLGGCNGNLKGIGKLCEGQEARSVAKTLEGTLCGMKGTSCPDQLAKAIAKALEQN</sequence>
<dbReference type="InterPro" id="IPR023806">
    <property type="entry name" value="CHP03905"/>
</dbReference>
<proteinExistence type="inferred from homology"/>
<dbReference type="GO" id="GO:0004748">
    <property type="term" value="F:ribonucleoside-diphosphate reductase activity, thioredoxin disulfide as acceptor"/>
    <property type="evidence" value="ECO:0007669"/>
    <property type="project" value="UniProtKB-EC"/>
</dbReference>
<dbReference type="EMBL" id="JADIMU010000012">
    <property type="protein sequence ID" value="MBO8442447.1"/>
    <property type="molecule type" value="Genomic_DNA"/>
</dbReference>
<keyword evidence="3" id="KW-0237">DNA synthesis</keyword>
<dbReference type="GO" id="GO:0000166">
    <property type="term" value="F:nucleotide binding"/>
    <property type="evidence" value="ECO:0007669"/>
    <property type="project" value="UniProtKB-KW"/>
</dbReference>
<dbReference type="NCBIfam" id="TIGR03905">
    <property type="entry name" value="TIGR03905_4_Cys"/>
    <property type="match status" value="1"/>
</dbReference>
<evidence type="ECO:0000256" key="1">
    <source>
        <dbReference type="ARBA" id="ARBA00007405"/>
    </source>
</evidence>
<dbReference type="GO" id="GO:0071897">
    <property type="term" value="P:DNA biosynthetic process"/>
    <property type="evidence" value="ECO:0007669"/>
    <property type="project" value="UniProtKB-KW"/>
</dbReference>
<gene>
    <name evidence="7" type="ORF">IAC42_01610</name>
</gene>
<dbReference type="Pfam" id="PF12637">
    <property type="entry name" value="TSCPD"/>
    <property type="match status" value="1"/>
</dbReference>
<dbReference type="AlphaFoldDB" id="A0A9D9E879"/>
<evidence type="ECO:0000313" key="7">
    <source>
        <dbReference type="EMBL" id="MBO8442447.1"/>
    </source>
</evidence>
<protein>
    <recommendedName>
        <fullName evidence="2">ribonucleoside-diphosphate reductase</fullName>
        <ecNumber evidence="2">1.17.4.1</ecNumber>
    </recommendedName>
</protein>